<dbReference type="EMBL" id="JACJIA010000019">
    <property type="protein sequence ID" value="MBA8956969.1"/>
    <property type="molecule type" value="Genomic_DNA"/>
</dbReference>
<comment type="caution">
    <text evidence="1">The sequence shown here is derived from an EMBL/GenBank/DDBJ whole genome shotgun (WGS) entry which is preliminary data.</text>
</comment>
<dbReference type="AlphaFoldDB" id="A0A7W3QRP3"/>
<reference evidence="1 2" key="1">
    <citation type="submission" date="2020-08" db="EMBL/GenBank/DDBJ databases">
        <title>Genomic Encyclopedia of Type Strains, Phase IV (KMG-IV): sequencing the most valuable type-strain genomes for metagenomic binning, comparative biology and taxonomic classification.</title>
        <authorList>
            <person name="Goeker M."/>
        </authorList>
    </citation>
    <scope>NUCLEOTIDE SEQUENCE [LARGE SCALE GENOMIC DNA]</scope>
    <source>
        <strain evidence="1 2">DSM 44197</strain>
    </source>
</reference>
<name>A0A7W3QRP3_ACTNM</name>
<gene>
    <name evidence="1" type="ORF">HNR61_008659</name>
</gene>
<evidence type="ECO:0000313" key="1">
    <source>
        <dbReference type="EMBL" id="MBA8956969.1"/>
    </source>
</evidence>
<dbReference type="Proteomes" id="UP000572680">
    <property type="component" value="Unassembled WGS sequence"/>
</dbReference>
<dbReference type="RefSeq" id="WP_182848840.1">
    <property type="nucleotide sequence ID" value="NZ_BAAALP010000017.1"/>
</dbReference>
<organism evidence="1 2">
    <name type="scientific">Actinomadura namibiensis</name>
    <dbReference type="NCBI Taxonomy" id="182080"/>
    <lineage>
        <taxon>Bacteria</taxon>
        <taxon>Bacillati</taxon>
        <taxon>Actinomycetota</taxon>
        <taxon>Actinomycetes</taxon>
        <taxon>Streptosporangiales</taxon>
        <taxon>Thermomonosporaceae</taxon>
        <taxon>Actinomadura</taxon>
    </lineage>
</organism>
<evidence type="ECO:0000313" key="2">
    <source>
        <dbReference type="Proteomes" id="UP000572680"/>
    </source>
</evidence>
<keyword evidence="2" id="KW-1185">Reference proteome</keyword>
<sequence length="114" mass="12331">MSATGHIEKLVRDRIPEIIRASGATPDARVAAEDEYATLLRAKLHEEVAEYTAENDPAELADILEVLHALAALHDLTPEELEALRAAKASERGGFQARVVLQVPTPPPHPAQTP</sequence>
<accession>A0A7W3QRP3</accession>
<dbReference type="CDD" id="cd11532">
    <property type="entry name" value="NTP-PPase_COG4997"/>
    <property type="match status" value="1"/>
</dbReference>
<proteinExistence type="predicted"/>
<dbReference type="InterPro" id="IPR038735">
    <property type="entry name" value="MSMEG_1276-like_NTP-PPase_dom"/>
</dbReference>
<protein>
    <submittedName>
        <fullName evidence="1">Putative house-cleaning noncanonical NTP pyrophosphatase (MazG superfamily)</fullName>
    </submittedName>
</protein>